<dbReference type="AlphaFoldDB" id="A0AAW2WGL6"/>
<feature type="domain" description="NB-ARC" evidence="11">
    <location>
        <begin position="162"/>
        <end position="328"/>
    </location>
</feature>
<dbReference type="FunFam" id="1.10.10.10:FF:000322">
    <property type="entry name" value="Probable disease resistance protein At1g63360"/>
    <property type="match status" value="1"/>
</dbReference>
<dbReference type="GO" id="GO:0009626">
    <property type="term" value="P:plant-type hypersensitive response"/>
    <property type="evidence" value="ECO:0007669"/>
    <property type="project" value="UniProtKB-KW"/>
</dbReference>
<dbReference type="FunFam" id="3.40.50.300:FF:001091">
    <property type="entry name" value="Probable disease resistance protein At1g61300"/>
    <property type="match status" value="1"/>
</dbReference>
<dbReference type="InterPro" id="IPR044974">
    <property type="entry name" value="Disease_R_plants"/>
</dbReference>
<dbReference type="GO" id="GO:0005737">
    <property type="term" value="C:cytoplasm"/>
    <property type="evidence" value="ECO:0007669"/>
    <property type="project" value="UniProtKB-SubCell"/>
</dbReference>
<dbReference type="InterPro" id="IPR027417">
    <property type="entry name" value="P-loop_NTPase"/>
</dbReference>
<evidence type="ECO:0000256" key="9">
    <source>
        <dbReference type="ARBA" id="ARBA00022821"/>
    </source>
</evidence>
<dbReference type="PANTHER" id="PTHR23155">
    <property type="entry name" value="DISEASE RESISTANCE PROTEIN RP"/>
    <property type="match status" value="1"/>
</dbReference>
<sequence>MAVAAYASLVSLTDVLESIQHPARRHRLHLDKKQLQSLQQKVHFLQDFLELHSQRISPEMEVLARQLALVADEADDAIDFHVVNQLRERSQAKTRRRAAVSSFRQEINKIVKKIDSITEKLIMVEEERADVQEQQAIVSVSVGSTTLTSSDKNTMVGFDELLLQVVDELTRDESNLQILPIVGMGGIGKTTLAQNAFDHQHIVNRFDIRIWFTISQQYSVREILLKYFPKDEENKQGKSLAELGVSLHKHLFGKRYLIIMDDVWSIKAWDDFKLFFPNDGNGSRILITTRLLDVARPLCFNNHYFTMNFLDEDNSWNLLCEKTFAQKSCPYPELEEIGRNIARCCRGLPLAIIVIGGLLANSKKTREYWEFLVENITSFINFGDDDYCLKILSLSYNSLPIHLKSCFLYMRVFPEDDEIEVSKLIAFWIGEGFLKPIRGKTLKEAAKEYLKDLADRNLILIRKWTRTGKIKTCGVHDILRELCLRESEREHLIRVPKTKWFHNSVPMEDVCFLCSHKLYRQNKIHLEEVVNVGFQSTTVASPSVCEACNNKYQNLNNLRWVKVLIKLSADECDVTSPLHTKLGYLRLGSNRWTNKSIVSGIISLLWNLQILNLHYLDSTSLFEVWEMPKLRHFTAFDSRLPDPVEGQDSTVLENLSTLKVGHFHCSEEVIKRIPNLKKLNVYRRLSDDYSLTQLSKLESLTIYSRLKDIAFPTSLKKLSLNYSRLPWEKMTIIGSSLPNLEVLKFYEAFQGEEWSPIEGEFLRLKVLVVGSHNLERWGAEDIHFPNLHVLYLEHMQRLEIPLSIGDINTLQSIHLSSCNECTINSAVEIVKDQKEKGNESLQVYVNGKQVDEEQVLLDSDEEQINLW</sequence>
<dbReference type="SUPFAM" id="SSF52047">
    <property type="entry name" value="RNI-like"/>
    <property type="match status" value="1"/>
</dbReference>
<evidence type="ECO:0000256" key="8">
    <source>
        <dbReference type="ARBA" id="ARBA00022741"/>
    </source>
</evidence>
<keyword evidence="8" id="KW-0547">Nucleotide-binding</keyword>
<keyword evidence="5" id="KW-0433">Leucine-rich repeat</keyword>
<name>A0AAW2WGL6_SESRA</name>
<dbReference type="Gene3D" id="1.20.5.4130">
    <property type="match status" value="1"/>
</dbReference>
<reference evidence="13" key="2">
    <citation type="journal article" date="2024" name="Plant">
        <title>Genomic evolution and insights into agronomic trait innovations of Sesamum species.</title>
        <authorList>
            <person name="Miao H."/>
            <person name="Wang L."/>
            <person name="Qu L."/>
            <person name="Liu H."/>
            <person name="Sun Y."/>
            <person name="Le M."/>
            <person name="Wang Q."/>
            <person name="Wei S."/>
            <person name="Zheng Y."/>
            <person name="Lin W."/>
            <person name="Duan Y."/>
            <person name="Cao H."/>
            <person name="Xiong S."/>
            <person name="Wang X."/>
            <person name="Wei L."/>
            <person name="Li C."/>
            <person name="Ma Q."/>
            <person name="Ju M."/>
            <person name="Zhao R."/>
            <person name="Li G."/>
            <person name="Mu C."/>
            <person name="Tian Q."/>
            <person name="Mei H."/>
            <person name="Zhang T."/>
            <person name="Gao T."/>
            <person name="Zhang H."/>
        </authorList>
    </citation>
    <scope>NUCLEOTIDE SEQUENCE</scope>
    <source>
        <strain evidence="13">G02</strain>
    </source>
</reference>
<evidence type="ECO:0000256" key="4">
    <source>
        <dbReference type="ARBA" id="ARBA00022490"/>
    </source>
</evidence>
<gene>
    <name evidence="13" type="ORF">Sradi_0035600</name>
</gene>
<evidence type="ECO:0000256" key="2">
    <source>
        <dbReference type="ARBA" id="ARBA00004496"/>
    </source>
</evidence>
<keyword evidence="7" id="KW-0677">Repeat</keyword>
<comment type="function">
    <text evidence="1">Confers resistance to late blight (Phytophthora infestans) races carrying the avirulence gene Avr1. Resistance proteins guard the plant against pathogens that contain an appropriate avirulence protein via an indirect interaction with this avirulence protein. That triggers a defense system including the hypersensitive response, which restricts the pathogen growth.</text>
</comment>
<comment type="similarity">
    <text evidence="3">Belongs to the disease resistance NB-LRR family.</text>
</comment>
<keyword evidence="9" id="KW-0611">Plant defense</keyword>
<keyword evidence="10" id="KW-0067">ATP-binding</keyword>
<evidence type="ECO:0000259" key="12">
    <source>
        <dbReference type="Pfam" id="PF23559"/>
    </source>
</evidence>
<accession>A0AAW2WGL6</accession>
<evidence type="ECO:0000256" key="3">
    <source>
        <dbReference type="ARBA" id="ARBA00008894"/>
    </source>
</evidence>
<dbReference type="Gene3D" id="3.80.10.10">
    <property type="entry name" value="Ribonuclease Inhibitor"/>
    <property type="match status" value="2"/>
</dbReference>
<dbReference type="InterPro" id="IPR042197">
    <property type="entry name" value="Apaf_helical"/>
</dbReference>
<dbReference type="GO" id="GO:0043531">
    <property type="term" value="F:ADP binding"/>
    <property type="evidence" value="ECO:0007669"/>
    <property type="project" value="InterPro"/>
</dbReference>
<dbReference type="Pfam" id="PF00931">
    <property type="entry name" value="NB-ARC"/>
    <property type="match status" value="1"/>
</dbReference>
<comment type="subcellular location">
    <subcellularLocation>
        <location evidence="2">Cytoplasm</location>
    </subcellularLocation>
</comment>
<dbReference type="GO" id="GO:0051607">
    <property type="term" value="P:defense response to virus"/>
    <property type="evidence" value="ECO:0007669"/>
    <property type="project" value="UniProtKB-ARBA"/>
</dbReference>
<evidence type="ECO:0000256" key="10">
    <source>
        <dbReference type="ARBA" id="ARBA00022840"/>
    </source>
</evidence>
<dbReference type="Gene3D" id="3.40.50.300">
    <property type="entry name" value="P-loop containing nucleotide triphosphate hydrolases"/>
    <property type="match status" value="1"/>
</dbReference>
<dbReference type="Gene3D" id="1.10.10.10">
    <property type="entry name" value="Winged helix-like DNA-binding domain superfamily/Winged helix DNA-binding domain"/>
    <property type="match status" value="1"/>
</dbReference>
<dbReference type="SUPFAM" id="SSF52540">
    <property type="entry name" value="P-loop containing nucleoside triphosphate hydrolases"/>
    <property type="match status" value="1"/>
</dbReference>
<feature type="domain" description="Disease resistance protein winged helix" evidence="12">
    <location>
        <begin position="412"/>
        <end position="482"/>
    </location>
</feature>
<comment type="caution">
    <text evidence="13">The sequence shown here is derived from an EMBL/GenBank/DDBJ whole genome shotgun (WGS) entry which is preliminary data.</text>
</comment>
<dbReference type="Gene3D" id="1.10.8.430">
    <property type="entry name" value="Helical domain of apoptotic protease-activating factors"/>
    <property type="match status" value="1"/>
</dbReference>
<dbReference type="PRINTS" id="PR00364">
    <property type="entry name" value="DISEASERSIST"/>
</dbReference>
<evidence type="ECO:0000256" key="5">
    <source>
        <dbReference type="ARBA" id="ARBA00022614"/>
    </source>
</evidence>
<dbReference type="EMBL" id="JACGWJ010000001">
    <property type="protein sequence ID" value="KAL0440967.1"/>
    <property type="molecule type" value="Genomic_DNA"/>
</dbReference>
<reference evidence="13" key="1">
    <citation type="submission" date="2020-06" db="EMBL/GenBank/DDBJ databases">
        <authorList>
            <person name="Li T."/>
            <person name="Hu X."/>
            <person name="Zhang T."/>
            <person name="Song X."/>
            <person name="Zhang H."/>
            <person name="Dai N."/>
            <person name="Sheng W."/>
            <person name="Hou X."/>
            <person name="Wei L."/>
        </authorList>
    </citation>
    <scope>NUCLEOTIDE SEQUENCE</scope>
    <source>
        <strain evidence="13">G02</strain>
        <tissue evidence="13">Leaf</tissue>
    </source>
</reference>
<evidence type="ECO:0000256" key="6">
    <source>
        <dbReference type="ARBA" id="ARBA00022667"/>
    </source>
</evidence>
<evidence type="ECO:0000313" key="13">
    <source>
        <dbReference type="EMBL" id="KAL0440967.1"/>
    </source>
</evidence>
<dbReference type="GO" id="GO:0005524">
    <property type="term" value="F:ATP binding"/>
    <property type="evidence" value="ECO:0007669"/>
    <property type="project" value="UniProtKB-KW"/>
</dbReference>
<dbReference type="InterPro" id="IPR002182">
    <property type="entry name" value="NB-ARC"/>
</dbReference>
<dbReference type="InterPro" id="IPR058922">
    <property type="entry name" value="WHD_DRP"/>
</dbReference>
<dbReference type="FunFam" id="1.10.8.430:FF:000003">
    <property type="entry name" value="Probable disease resistance protein At5g66910"/>
    <property type="match status" value="1"/>
</dbReference>
<dbReference type="PANTHER" id="PTHR23155:SF1152">
    <property type="entry name" value="AAA+ ATPASE DOMAIN-CONTAINING PROTEIN"/>
    <property type="match status" value="1"/>
</dbReference>
<proteinExistence type="inferred from homology"/>
<keyword evidence="4" id="KW-0963">Cytoplasm</keyword>
<protein>
    <submittedName>
        <fullName evidence="13">Disease resistance protein</fullName>
    </submittedName>
</protein>
<evidence type="ECO:0000256" key="7">
    <source>
        <dbReference type="ARBA" id="ARBA00022737"/>
    </source>
</evidence>
<dbReference type="InterPro" id="IPR036388">
    <property type="entry name" value="WH-like_DNA-bd_sf"/>
</dbReference>
<organism evidence="13">
    <name type="scientific">Sesamum radiatum</name>
    <name type="common">Black benniseed</name>
    <dbReference type="NCBI Taxonomy" id="300843"/>
    <lineage>
        <taxon>Eukaryota</taxon>
        <taxon>Viridiplantae</taxon>
        <taxon>Streptophyta</taxon>
        <taxon>Embryophyta</taxon>
        <taxon>Tracheophyta</taxon>
        <taxon>Spermatophyta</taxon>
        <taxon>Magnoliopsida</taxon>
        <taxon>eudicotyledons</taxon>
        <taxon>Gunneridae</taxon>
        <taxon>Pentapetalae</taxon>
        <taxon>asterids</taxon>
        <taxon>lamiids</taxon>
        <taxon>Lamiales</taxon>
        <taxon>Pedaliaceae</taxon>
        <taxon>Sesamum</taxon>
    </lineage>
</organism>
<evidence type="ECO:0000256" key="1">
    <source>
        <dbReference type="ARBA" id="ARBA00002074"/>
    </source>
</evidence>
<dbReference type="Pfam" id="PF23559">
    <property type="entry name" value="WHD_DRP"/>
    <property type="match status" value="1"/>
</dbReference>
<keyword evidence="6" id="KW-0381">Hypersensitive response</keyword>
<dbReference type="InterPro" id="IPR032675">
    <property type="entry name" value="LRR_dom_sf"/>
</dbReference>
<evidence type="ECO:0000259" key="11">
    <source>
        <dbReference type="Pfam" id="PF00931"/>
    </source>
</evidence>